<evidence type="ECO:0000256" key="1">
    <source>
        <dbReference type="SAM" id="Phobius"/>
    </source>
</evidence>
<dbReference type="EMBL" id="CP005960">
    <property type="protein sequence ID" value="AHZ71767.1"/>
    <property type="molecule type" value="Genomic_DNA"/>
</dbReference>
<sequence>MGLRWGRWGVVSMGQDISGCVFRFWTGAFDLAAFGPTMFLGVGYISVSAVTAAGGFALTATHFFYKRLKKVSKKTLAPSVRPLAKARRTFAPVSIRGHCPPVCFATTYMQRVRLRRTALRATPRMNTSTQPPERGG</sequence>
<keyword evidence="1" id="KW-0812">Transmembrane</keyword>
<name>A0A024EG68_9PSED</name>
<organism evidence="2 3">
    <name type="scientific">Pseudomonas mandelii JR-1</name>
    <dbReference type="NCBI Taxonomy" id="1147786"/>
    <lineage>
        <taxon>Bacteria</taxon>
        <taxon>Pseudomonadati</taxon>
        <taxon>Pseudomonadota</taxon>
        <taxon>Gammaproteobacteria</taxon>
        <taxon>Pseudomonadales</taxon>
        <taxon>Pseudomonadaceae</taxon>
        <taxon>Pseudomonas</taxon>
    </lineage>
</organism>
<keyword evidence="1" id="KW-0472">Membrane</keyword>
<dbReference type="HOGENOM" id="CLU_1873655_0_0_6"/>
<dbReference type="AlphaFoldDB" id="A0A024EG68"/>
<gene>
    <name evidence="2" type="ORF">OU5_4688</name>
</gene>
<protein>
    <submittedName>
        <fullName evidence="2">Uncharacterized protein</fullName>
    </submittedName>
</protein>
<dbReference type="KEGG" id="pman:OU5_4688"/>
<evidence type="ECO:0000313" key="2">
    <source>
        <dbReference type="EMBL" id="AHZ71767.1"/>
    </source>
</evidence>
<accession>A0A024EG68</accession>
<evidence type="ECO:0000313" key="3">
    <source>
        <dbReference type="Proteomes" id="UP000026913"/>
    </source>
</evidence>
<dbReference type="Proteomes" id="UP000026913">
    <property type="component" value="Chromosome"/>
</dbReference>
<proteinExistence type="predicted"/>
<keyword evidence="1" id="KW-1133">Transmembrane helix</keyword>
<reference evidence="2 3" key="1">
    <citation type="journal article" date="2012" name="J. Bacteriol.">
        <title>Genome sequence of cold-adapted Pseudomonas mandelii strain JR-1.</title>
        <authorList>
            <person name="Jang S.H."/>
            <person name="Kim J."/>
            <person name="Kim J."/>
            <person name="Hong S."/>
            <person name="Lee C."/>
        </authorList>
    </citation>
    <scope>NUCLEOTIDE SEQUENCE [LARGE SCALE GENOMIC DNA]</scope>
    <source>
        <strain evidence="2 3">JR-1</strain>
    </source>
</reference>
<feature type="transmembrane region" description="Helical" evidence="1">
    <location>
        <begin position="44"/>
        <end position="65"/>
    </location>
</feature>